<feature type="region of interest" description="Disordered" evidence="5">
    <location>
        <begin position="125"/>
        <end position="166"/>
    </location>
</feature>
<feature type="coiled-coil region" evidence="4">
    <location>
        <begin position="400"/>
        <end position="427"/>
    </location>
</feature>
<protein>
    <submittedName>
        <fullName evidence="7">Extracellular solute-binding protein</fullName>
    </submittedName>
</protein>
<feature type="compositionally biased region" description="Polar residues" evidence="5">
    <location>
        <begin position="198"/>
        <end position="208"/>
    </location>
</feature>
<feature type="compositionally biased region" description="Polar residues" evidence="5">
    <location>
        <begin position="25"/>
        <end position="41"/>
    </location>
</feature>
<feature type="domain" description="Methyl-accepting transducer" evidence="6">
    <location>
        <begin position="140"/>
        <end position="376"/>
    </location>
</feature>
<dbReference type="GO" id="GO:0006935">
    <property type="term" value="P:chemotaxis"/>
    <property type="evidence" value="ECO:0007669"/>
    <property type="project" value="InterPro"/>
</dbReference>
<dbReference type="InterPro" id="IPR004089">
    <property type="entry name" value="MCPsignal_dom"/>
</dbReference>
<dbReference type="Pfam" id="PF13416">
    <property type="entry name" value="SBP_bac_8"/>
    <property type="match status" value="1"/>
</dbReference>
<sequence length="839" mass="90642">MTGWNPFGDDAVETDGGAADRTPDTDTQGAKTDTSKPTATPDTPDEEDGAAAEIARLEDELAAERARRSDLESAVDRLADVAAANAEGDLTATPGEPPTERAADLYDAYDDLVSEWRETVDRMASFSEQVSSATERVDDRIDSVKGSSRDVSEAVDEISAGSRTQRDRIQDISDEMRSLSATIEEIAASANEVADTSEAASSRGSTAQAAAGDAMAELDQLTRHAEETAQKVERLNDRMTDIEDIVEFVTDVADQTNILALNANIEAARAGSEGDGFTVVADEVKNLASETKRATDEIASSIDRVHDHADATAEEMHHTRTTVESTHEAVERALDELDAVVERVDEVDASVQEIDDATDSQAQSTQEVVSMVDEVGEISDRTTAEADTAADAAQEQTTELAEVSTRVSTLTERADSLEATLDRFELAGAGTSASADETVVEFWHAMGGEKALLLESLADEFESQTEGISVSLTSKGSYRGTLDATLEAAATGDGPTVAQVFEIGSTRARESGHFVPVERLLPADHVDSLIDPVSNYYRMDGQLQSLPFNASNPVLAYNRDAFRAAGLDPESPPRTFDAVRSAAERLVSRSGADYGITFANYSWFVEQWFAEADELLVDAENGRAGVPQSAHLDDEFARSLVEWWVAMEADGLYLNPGIEARGEARTAFHAGDAAMLVGSSSSLQAIESGADFDVGTGMLPVEDERTGVLVGGASLWVSDGLPRATRDAVGQFLTWLTEQDQQMRWHRETGYFPVHEAAIPKLRSDGWFERNPHYATAFDQLVATTDTTATRGAQIGPFDTVRTVIEEGIEHITNVEQVDEELARVNEQVEKRLRTYARN</sequence>
<dbReference type="InterPro" id="IPR004090">
    <property type="entry name" value="Chemotax_Me-accpt_rcpt"/>
</dbReference>
<evidence type="ECO:0000256" key="4">
    <source>
        <dbReference type="SAM" id="Coils"/>
    </source>
</evidence>
<dbReference type="RefSeq" id="WP_220618205.1">
    <property type="nucleotide sequence ID" value="NZ_RKLR01000003.1"/>
</dbReference>
<dbReference type="AlphaFoldDB" id="A0AAW4PNN2"/>
<dbReference type="Pfam" id="PF00015">
    <property type="entry name" value="MCPsignal"/>
    <property type="match status" value="1"/>
</dbReference>
<keyword evidence="1 3" id="KW-0807">Transducer</keyword>
<comment type="similarity">
    <text evidence="2">Belongs to the methyl-accepting chemotaxis (MCP) protein family.</text>
</comment>
<dbReference type="PANTHER" id="PTHR32089:SF112">
    <property type="entry name" value="LYSOZYME-LIKE PROTEIN-RELATED"/>
    <property type="match status" value="1"/>
</dbReference>
<dbReference type="CDD" id="cd14748">
    <property type="entry name" value="PBP2_UgpB"/>
    <property type="match status" value="1"/>
</dbReference>
<evidence type="ECO:0000256" key="5">
    <source>
        <dbReference type="SAM" id="MobiDB-lite"/>
    </source>
</evidence>
<evidence type="ECO:0000313" key="7">
    <source>
        <dbReference type="EMBL" id="MBX0323228.1"/>
    </source>
</evidence>
<name>A0AAW4PNN2_9EURY</name>
<evidence type="ECO:0000313" key="8">
    <source>
        <dbReference type="Proteomes" id="UP001430377"/>
    </source>
</evidence>
<reference evidence="7 8" key="1">
    <citation type="submission" date="2021-06" db="EMBL/GenBank/DDBJ databases">
        <title>Halomicroarcula sp. a new haloarchaeum isolated from saline soil.</title>
        <authorList>
            <person name="Duran-Viseras A."/>
            <person name="Sanchez-Porro C."/>
            <person name="Ventosa A."/>
        </authorList>
    </citation>
    <scope>NUCLEOTIDE SEQUENCE [LARGE SCALE GENOMIC DNA]</scope>
    <source>
        <strain evidence="7 8">F13</strain>
    </source>
</reference>
<keyword evidence="8" id="KW-1185">Reference proteome</keyword>
<dbReference type="GO" id="GO:0016020">
    <property type="term" value="C:membrane"/>
    <property type="evidence" value="ECO:0007669"/>
    <property type="project" value="InterPro"/>
</dbReference>
<feature type="coiled-coil region" evidence="4">
    <location>
        <begin position="215"/>
        <end position="245"/>
    </location>
</feature>
<feature type="compositionally biased region" description="Basic and acidic residues" evidence="5">
    <location>
        <begin position="135"/>
        <end position="152"/>
    </location>
</feature>
<feature type="region of interest" description="Disordered" evidence="5">
    <location>
        <begin position="1"/>
        <end position="50"/>
    </location>
</feature>
<dbReference type="GO" id="GO:0007165">
    <property type="term" value="P:signal transduction"/>
    <property type="evidence" value="ECO:0007669"/>
    <property type="project" value="UniProtKB-KW"/>
</dbReference>
<dbReference type="InterPro" id="IPR006059">
    <property type="entry name" value="SBP"/>
</dbReference>
<dbReference type="Proteomes" id="UP001430377">
    <property type="component" value="Unassembled WGS sequence"/>
</dbReference>
<dbReference type="PRINTS" id="PR00260">
    <property type="entry name" value="CHEMTRNSDUCR"/>
</dbReference>
<dbReference type="PANTHER" id="PTHR32089">
    <property type="entry name" value="METHYL-ACCEPTING CHEMOTAXIS PROTEIN MCPB"/>
    <property type="match status" value="1"/>
</dbReference>
<dbReference type="SMART" id="SM00283">
    <property type="entry name" value="MA"/>
    <property type="match status" value="1"/>
</dbReference>
<dbReference type="SUPFAM" id="SSF53850">
    <property type="entry name" value="Periplasmic binding protein-like II"/>
    <property type="match status" value="1"/>
</dbReference>
<keyword evidence="4" id="KW-0175">Coiled coil</keyword>
<accession>A0AAW4PNN2</accession>
<dbReference type="EMBL" id="RKLR01000003">
    <property type="protein sequence ID" value="MBX0323228.1"/>
    <property type="molecule type" value="Genomic_DNA"/>
</dbReference>
<dbReference type="GO" id="GO:0004888">
    <property type="term" value="F:transmembrane signaling receptor activity"/>
    <property type="evidence" value="ECO:0007669"/>
    <property type="project" value="InterPro"/>
</dbReference>
<dbReference type="CDD" id="cd11386">
    <property type="entry name" value="MCP_signal"/>
    <property type="match status" value="1"/>
</dbReference>
<dbReference type="SUPFAM" id="SSF58104">
    <property type="entry name" value="Methyl-accepting chemotaxis protein (MCP) signaling domain"/>
    <property type="match status" value="1"/>
</dbReference>
<evidence type="ECO:0000256" key="3">
    <source>
        <dbReference type="PROSITE-ProRule" id="PRU00284"/>
    </source>
</evidence>
<gene>
    <name evidence="7" type="ORF">EGH21_09320</name>
</gene>
<proteinExistence type="inferred from homology"/>
<organism evidence="7 8">
    <name type="scientific">Haloarcula rubra</name>
    <dbReference type="NCBI Taxonomy" id="2487747"/>
    <lineage>
        <taxon>Archaea</taxon>
        <taxon>Methanobacteriati</taxon>
        <taxon>Methanobacteriota</taxon>
        <taxon>Stenosarchaea group</taxon>
        <taxon>Halobacteria</taxon>
        <taxon>Halobacteriales</taxon>
        <taxon>Haloarculaceae</taxon>
        <taxon>Haloarcula</taxon>
    </lineage>
</organism>
<dbReference type="PROSITE" id="PS50111">
    <property type="entry name" value="CHEMOTAXIS_TRANSDUC_2"/>
    <property type="match status" value="1"/>
</dbReference>
<feature type="region of interest" description="Disordered" evidence="5">
    <location>
        <begin position="190"/>
        <end position="215"/>
    </location>
</feature>
<dbReference type="Gene3D" id="1.10.287.950">
    <property type="entry name" value="Methyl-accepting chemotaxis protein"/>
    <property type="match status" value="1"/>
</dbReference>
<evidence type="ECO:0000256" key="2">
    <source>
        <dbReference type="ARBA" id="ARBA00029447"/>
    </source>
</evidence>
<evidence type="ECO:0000256" key="1">
    <source>
        <dbReference type="ARBA" id="ARBA00023224"/>
    </source>
</evidence>
<dbReference type="Gene3D" id="3.40.190.10">
    <property type="entry name" value="Periplasmic binding protein-like II"/>
    <property type="match status" value="2"/>
</dbReference>
<comment type="caution">
    <text evidence="7">The sequence shown here is derived from an EMBL/GenBank/DDBJ whole genome shotgun (WGS) entry which is preliminary data.</text>
</comment>
<evidence type="ECO:0000259" key="6">
    <source>
        <dbReference type="PROSITE" id="PS50111"/>
    </source>
</evidence>